<evidence type="ECO:0000313" key="4">
    <source>
        <dbReference type="Proteomes" id="UP001642720"/>
    </source>
</evidence>
<sequence length="376" mass="41376">WRQSGLSGTGWPVLALVLRTCEVLTDSVCTEHGAEHGALRVRLLSAHVPTGHPVGGIFQAALLHTERRTYSAHLLPSGRRHAAAAPEHSSRQAGYPLLALTISYDDDSAVSAVFRAWPRREFSLREIEGRHSLCRCKKFPGIRTKSPTTPHLARPLALQATNGPDQHNGPRPLPHKTASSVSVSQPASQADKQVRWPSPMMSRAAACGRDQVYARCSHALVRVTISSLTRLVRGANDLEGFEPLLPLSLDEKESSSDGGRMHQMVRPTLMAMYALDSPKHLRGLIASSLDYLILPSHQLIGAAPALSPWTDYHYYWALACGGRLRRRGFREAYQVPSSMGRARQDDGVTLHLSEREHFDGWLAGHGETEADGIRNR</sequence>
<gene>
    <name evidence="3" type="ORF">CCMA1212_003903</name>
</gene>
<keyword evidence="4" id="KW-1185">Reference proteome</keyword>
<dbReference type="GeneID" id="300575682"/>
<proteinExistence type="predicted"/>
<feature type="non-terminal residue" evidence="3">
    <location>
        <position position="1"/>
    </location>
</feature>
<evidence type="ECO:0000256" key="2">
    <source>
        <dbReference type="SAM" id="SignalP"/>
    </source>
</evidence>
<protein>
    <submittedName>
        <fullName evidence="3">Uncharacterized protein</fullName>
    </submittedName>
</protein>
<accession>A0ABY2HCB7</accession>
<feature type="chain" id="PRO_5045503228" evidence="2">
    <location>
        <begin position="28"/>
        <end position="376"/>
    </location>
</feature>
<dbReference type="RefSeq" id="XP_073560729.1">
    <property type="nucleotide sequence ID" value="XM_073701232.1"/>
</dbReference>
<name>A0ABY2HCB7_9HYPO</name>
<reference evidence="3 4" key="1">
    <citation type="submission" date="2018-01" db="EMBL/GenBank/DDBJ databases">
        <title>Genome characterization of the sugarcane-associated fungus Trichoderma ghanense CCMA-1212 and their application in lignocelulose bioconversion.</title>
        <authorList>
            <person name="Steindorff A.S."/>
            <person name="Mendes T.D."/>
            <person name="Vilela E.S.D."/>
            <person name="Rodrigues D.S."/>
            <person name="Formighieri E.F."/>
            <person name="Melo I.S."/>
            <person name="Favaro L.C.L."/>
        </authorList>
    </citation>
    <scope>NUCLEOTIDE SEQUENCE [LARGE SCALE GENOMIC DNA]</scope>
    <source>
        <strain evidence="3 4">CCMA-1212</strain>
    </source>
</reference>
<organism evidence="3 4">
    <name type="scientific">Trichoderma ghanense</name>
    <dbReference type="NCBI Taxonomy" id="65468"/>
    <lineage>
        <taxon>Eukaryota</taxon>
        <taxon>Fungi</taxon>
        <taxon>Dikarya</taxon>
        <taxon>Ascomycota</taxon>
        <taxon>Pezizomycotina</taxon>
        <taxon>Sordariomycetes</taxon>
        <taxon>Hypocreomycetidae</taxon>
        <taxon>Hypocreales</taxon>
        <taxon>Hypocreaceae</taxon>
        <taxon>Trichoderma</taxon>
    </lineage>
</organism>
<evidence type="ECO:0000313" key="3">
    <source>
        <dbReference type="EMBL" id="TFB04528.1"/>
    </source>
</evidence>
<comment type="caution">
    <text evidence="3">The sequence shown here is derived from an EMBL/GenBank/DDBJ whole genome shotgun (WGS) entry which is preliminary data.</text>
</comment>
<evidence type="ECO:0000256" key="1">
    <source>
        <dbReference type="SAM" id="MobiDB-lite"/>
    </source>
</evidence>
<feature type="signal peptide" evidence="2">
    <location>
        <begin position="1"/>
        <end position="27"/>
    </location>
</feature>
<dbReference type="EMBL" id="PPTA01000004">
    <property type="protein sequence ID" value="TFB04528.1"/>
    <property type="molecule type" value="Genomic_DNA"/>
</dbReference>
<keyword evidence="2" id="KW-0732">Signal</keyword>
<feature type="region of interest" description="Disordered" evidence="1">
    <location>
        <begin position="159"/>
        <end position="195"/>
    </location>
</feature>
<dbReference type="Proteomes" id="UP001642720">
    <property type="component" value="Unassembled WGS sequence"/>
</dbReference>
<feature type="compositionally biased region" description="Low complexity" evidence="1">
    <location>
        <begin position="178"/>
        <end position="190"/>
    </location>
</feature>